<feature type="compositionally biased region" description="Basic and acidic residues" evidence="1">
    <location>
        <begin position="1"/>
        <end position="35"/>
    </location>
</feature>
<organism evidence="3 4">
    <name type="scientific">Haliangium ochraceum (strain DSM 14365 / JCM 11303 / SMP-2)</name>
    <dbReference type="NCBI Taxonomy" id="502025"/>
    <lineage>
        <taxon>Bacteria</taxon>
        <taxon>Pseudomonadati</taxon>
        <taxon>Myxococcota</taxon>
        <taxon>Polyangia</taxon>
        <taxon>Haliangiales</taxon>
        <taxon>Kofleriaceae</taxon>
        <taxon>Haliangium</taxon>
    </lineage>
</organism>
<sequence length="1339" mass="142281">MLRRLSMSDRDAQNAPKERGQTPPGREADPPRAESESAPSSERGPAFETKPGMGADPETEYDPRYEAEAEIEAEAEPTRVVSSLLGSGFPYGQRDRDGEDDDADESDEEAPEPEPDEVTALAMLPPELRATTAADGEPAHERDDDDTDGGYEEDVPAQTAPAEMITQPGVVPPSASSVIPTDSYAQSPLRAGEASEVITDLETAASPSPASASAASSSPAASAGAAPVYKPLLPGSIVGRYAIHSYLGKRGSGALYRARDPRSGADVLLQRWLVGADEPAAVEPRGMRFLQHAREVTKLSHPNLLAFFDVGSVGPHLFTTSEFFDSLSLDRWLAQKPRKRRKITGVMVRAGRGLAALHGAGLATRDLRPTSILVGADDTVKLVDFGLERIVSTPLPRVRGPVPARGKRRAPTDSDDPPAGDTEPLLGFHRGGEAATEIDISLQDVMRTELSMAHDEHLGQVDGNTAESTQPSASAFVPPPPPSPYAPPEQHPGGGSGDGALMDQFSFCAVFYEAVSGVRPFAGDTPEAIADSARQGRITPAPAEAELPESLLRVLHRGMAADPKARYPSMDALLAEFGDTSQPSGRRRRVAVIAGAGVAVFAVGGLIIGLVGAGEDCEEPDPRLGEVWSAERRQSLARSFAASNAAAADASADVTADAIDEYTRAWANARFEVCESPEAEEPPDDAALLARRDCLDDRLRSLAALLDELDPGPAGVSAMVVERAPAAVAALPRIASCTALPKPRRQRDETARAELAALTTELARAEHRLALGYTDDAADDASGLLQRAQKNDAPGLEARAHLLAGHAAMARGAWDQADTSLRAAHATLESTAFDEVAELVALRGAVWLARAELASTAPLGALPELAGELTAARADAEAALTRAPEAARHVAALYAALALALTRADADSDDARAMSERARTALARIPDTPAALVDALLQVGRALQAQRQHGRALELFERAQQATAERHGEEHPRLLPVLLARAESELFLGHYERAQTRLERARALAESEPEGGADSAIAARALLGEARLRRGFYASAGEELEAALSAARTAYGDDDLRLAPIASDLAAAYTAQGRAEDARALLAPLLEQWAAAQWADADTMALEDPVRADENSALAQLEAELGRALVASAQFDEARPVLEHALETLEAVRGEAHEDLAGALLGLSELWRQESRAKRSRRYIERLVELERERRGPENPRVAVALTELGETLLESGRPTGAQSAFHRASEILDGDEPASSPVLARVAAGLGASELALGNPLQAAPELERALAIYAEMPGDPLEQARTQFLLGRALSEAEREDERDPERAYELVVAARAVFEELGERAAAELKRAEAWLESRQ</sequence>
<feature type="compositionally biased region" description="Pro residues" evidence="1">
    <location>
        <begin position="477"/>
        <end position="490"/>
    </location>
</feature>
<accession>D0LJM3</accession>
<name>D0LJM3_HALO1</name>
<dbReference type="Pfam" id="PF13424">
    <property type="entry name" value="TPR_12"/>
    <property type="match status" value="1"/>
</dbReference>
<feature type="compositionally biased region" description="Acidic residues" evidence="1">
    <location>
        <begin position="98"/>
        <end position="117"/>
    </location>
</feature>
<dbReference type="InterPro" id="IPR019734">
    <property type="entry name" value="TPR_rpt"/>
</dbReference>
<feature type="region of interest" description="Disordered" evidence="1">
    <location>
        <begin position="396"/>
        <end position="432"/>
    </location>
</feature>
<evidence type="ECO:0000313" key="3">
    <source>
        <dbReference type="EMBL" id="ACY16597.1"/>
    </source>
</evidence>
<dbReference type="Gene3D" id="1.10.510.10">
    <property type="entry name" value="Transferase(Phosphotransferase) domain 1"/>
    <property type="match status" value="1"/>
</dbReference>
<dbReference type="Gene3D" id="1.25.40.10">
    <property type="entry name" value="Tetratricopeptide repeat domain"/>
    <property type="match status" value="2"/>
</dbReference>
<dbReference type="InterPro" id="IPR011009">
    <property type="entry name" value="Kinase-like_dom_sf"/>
</dbReference>
<dbReference type="SMART" id="SM00028">
    <property type="entry name" value="TPR"/>
    <property type="match status" value="6"/>
</dbReference>
<feature type="region of interest" description="Disordered" evidence="1">
    <location>
        <begin position="461"/>
        <end position="499"/>
    </location>
</feature>
<dbReference type="SUPFAM" id="SSF56112">
    <property type="entry name" value="Protein kinase-like (PK-like)"/>
    <property type="match status" value="1"/>
</dbReference>
<keyword evidence="3" id="KW-0418">Kinase</keyword>
<gene>
    <name evidence="3" type="ordered locus">Hoch_4099</name>
</gene>
<keyword evidence="3" id="KW-0808">Transferase</keyword>
<dbReference type="PROSITE" id="PS50011">
    <property type="entry name" value="PROTEIN_KINASE_DOM"/>
    <property type="match status" value="1"/>
</dbReference>
<dbReference type="PANTHER" id="PTHR48125:SF10">
    <property type="entry name" value="OS12G0136300 PROTEIN"/>
    <property type="match status" value="1"/>
</dbReference>
<evidence type="ECO:0000256" key="1">
    <source>
        <dbReference type="SAM" id="MobiDB-lite"/>
    </source>
</evidence>
<keyword evidence="4" id="KW-1185">Reference proteome</keyword>
<dbReference type="HOGENOM" id="CLU_258472_0_0_7"/>
<dbReference type="EMBL" id="CP001804">
    <property type="protein sequence ID" value="ACY16597.1"/>
    <property type="molecule type" value="Genomic_DNA"/>
</dbReference>
<dbReference type="Proteomes" id="UP000001880">
    <property type="component" value="Chromosome"/>
</dbReference>
<dbReference type="SMART" id="SM00220">
    <property type="entry name" value="S_TKc"/>
    <property type="match status" value="1"/>
</dbReference>
<protein>
    <submittedName>
        <fullName evidence="3">Serine/threonine protein kinase</fullName>
    </submittedName>
</protein>
<dbReference type="Pfam" id="PF00069">
    <property type="entry name" value="Pkinase"/>
    <property type="match status" value="1"/>
</dbReference>
<feature type="compositionally biased region" description="Polar residues" evidence="1">
    <location>
        <begin position="174"/>
        <end position="186"/>
    </location>
</feature>
<dbReference type="eggNOG" id="COG0457">
    <property type="taxonomic scope" value="Bacteria"/>
</dbReference>
<reference evidence="3 4" key="1">
    <citation type="journal article" date="2010" name="Stand. Genomic Sci.">
        <title>Complete genome sequence of Haliangium ochraceum type strain (SMP-2).</title>
        <authorList>
            <consortium name="US DOE Joint Genome Institute (JGI-PGF)"/>
            <person name="Ivanova N."/>
            <person name="Daum C."/>
            <person name="Lang E."/>
            <person name="Abt B."/>
            <person name="Kopitz M."/>
            <person name="Saunders E."/>
            <person name="Lapidus A."/>
            <person name="Lucas S."/>
            <person name="Glavina Del Rio T."/>
            <person name="Nolan M."/>
            <person name="Tice H."/>
            <person name="Copeland A."/>
            <person name="Cheng J.F."/>
            <person name="Chen F."/>
            <person name="Bruce D."/>
            <person name="Goodwin L."/>
            <person name="Pitluck S."/>
            <person name="Mavromatis K."/>
            <person name="Pati A."/>
            <person name="Mikhailova N."/>
            <person name="Chen A."/>
            <person name="Palaniappan K."/>
            <person name="Land M."/>
            <person name="Hauser L."/>
            <person name="Chang Y.J."/>
            <person name="Jeffries C.D."/>
            <person name="Detter J.C."/>
            <person name="Brettin T."/>
            <person name="Rohde M."/>
            <person name="Goker M."/>
            <person name="Bristow J."/>
            <person name="Markowitz V."/>
            <person name="Eisen J.A."/>
            <person name="Hugenholtz P."/>
            <person name="Kyrpides N.C."/>
            <person name="Klenk H.P."/>
        </authorList>
    </citation>
    <scope>NUCLEOTIDE SEQUENCE [LARGE SCALE GENOMIC DNA]</scope>
    <source>
        <strain evidence="4">DSM 14365 / CIP 107738 / JCM 11303 / AJ 13395 / SMP-2</strain>
    </source>
</reference>
<dbReference type="InterPro" id="IPR011990">
    <property type="entry name" value="TPR-like_helical_dom_sf"/>
</dbReference>
<dbReference type="STRING" id="502025.Hoch_4099"/>
<dbReference type="KEGG" id="hoh:Hoch_4099"/>
<evidence type="ECO:0000259" key="2">
    <source>
        <dbReference type="PROSITE" id="PS50011"/>
    </source>
</evidence>
<feature type="region of interest" description="Disordered" evidence="1">
    <location>
        <begin position="1"/>
        <end position="193"/>
    </location>
</feature>
<dbReference type="GO" id="GO:0004674">
    <property type="term" value="F:protein serine/threonine kinase activity"/>
    <property type="evidence" value="ECO:0007669"/>
    <property type="project" value="UniProtKB-KW"/>
</dbReference>
<dbReference type="eggNOG" id="COG0515">
    <property type="taxonomic scope" value="Bacteria"/>
</dbReference>
<feature type="domain" description="Protein kinase" evidence="2">
    <location>
        <begin position="241"/>
        <end position="578"/>
    </location>
</feature>
<feature type="compositionally biased region" description="Low complexity" evidence="1">
    <location>
        <begin position="36"/>
        <end position="46"/>
    </location>
</feature>
<dbReference type="Gene3D" id="3.30.200.20">
    <property type="entry name" value="Phosphorylase Kinase, domain 1"/>
    <property type="match status" value="1"/>
</dbReference>
<dbReference type="InterPro" id="IPR000719">
    <property type="entry name" value="Prot_kinase_dom"/>
</dbReference>
<dbReference type="PANTHER" id="PTHR48125">
    <property type="entry name" value="LP07818P1"/>
    <property type="match status" value="1"/>
</dbReference>
<dbReference type="SUPFAM" id="SSF48452">
    <property type="entry name" value="TPR-like"/>
    <property type="match status" value="3"/>
</dbReference>
<feature type="compositionally biased region" description="Acidic residues" evidence="1">
    <location>
        <begin position="143"/>
        <end position="155"/>
    </location>
</feature>
<proteinExistence type="predicted"/>
<evidence type="ECO:0000313" key="4">
    <source>
        <dbReference type="Proteomes" id="UP000001880"/>
    </source>
</evidence>
<dbReference type="GO" id="GO:0005524">
    <property type="term" value="F:ATP binding"/>
    <property type="evidence" value="ECO:0007669"/>
    <property type="project" value="InterPro"/>
</dbReference>
<keyword evidence="3" id="KW-0723">Serine/threonine-protein kinase</keyword>